<feature type="transmembrane region" description="Helical" evidence="1">
    <location>
        <begin position="51"/>
        <end position="70"/>
    </location>
</feature>
<sequence>MENHLGKTSSSPERDLNLDLPILDNIFQHETSALANYATEAGSNFVIYDHLSTYCIIVAAVLAVANAGYLGSPAISYAAPAYASA</sequence>
<keyword evidence="1" id="KW-1133">Transmembrane helix</keyword>
<keyword evidence="3" id="KW-1185">Reference proteome</keyword>
<keyword evidence="1" id="KW-0812">Transmembrane</keyword>
<evidence type="ECO:0000256" key="1">
    <source>
        <dbReference type="SAM" id="Phobius"/>
    </source>
</evidence>
<reference evidence="2" key="1">
    <citation type="submission" date="2021-03" db="EMBL/GenBank/DDBJ databases">
        <authorList>
            <person name="Tran Van P."/>
        </authorList>
    </citation>
    <scope>NUCLEOTIDE SEQUENCE</scope>
</reference>
<dbReference type="Proteomes" id="UP001153148">
    <property type="component" value="Unassembled WGS sequence"/>
</dbReference>
<feature type="non-terminal residue" evidence="2">
    <location>
        <position position="85"/>
    </location>
</feature>
<gene>
    <name evidence="2" type="ORF">TPAB3V08_LOCUS10561</name>
</gene>
<organism evidence="2 3">
    <name type="scientific">Timema podura</name>
    <name type="common">Walking stick</name>
    <dbReference type="NCBI Taxonomy" id="61482"/>
    <lineage>
        <taxon>Eukaryota</taxon>
        <taxon>Metazoa</taxon>
        <taxon>Ecdysozoa</taxon>
        <taxon>Arthropoda</taxon>
        <taxon>Hexapoda</taxon>
        <taxon>Insecta</taxon>
        <taxon>Pterygota</taxon>
        <taxon>Neoptera</taxon>
        <taxon>Polyneoptera</taxon>
        <taxon>Phasmatodea</taxon>
        <taxon>Timematodea</taxon>
        <taxon>Timematoidea</taxon>
        <taxon>Timematidae</taxon>
        <taxon>Timema</taxon>
    </lineage>
</organism>
<keyword evidence="1" id="KW-0472">Membrane</keyword>
<accession>A0ABN7P977</accession>
<protein>
    <submittedName>
        <fullName evidence="2">Uncharacterized protein</fullName>
    </submittedName>
</protein>
<comment type="caution">
    <text evidence="2">The sequence shown here is derived from an EMBL/GenBank/DDBJ whole genome shotgun (WGS) entry which is preliminary data.</text>
</comment>
<name>A0ABN7P977_TIMPD</name>
<proteinExistence type="predicted"/>
<evidence type="ECO:0000313" key="3">
    <source>
        <dbReference type="Proteomes" id="UP001153148"/>
    </source>
</evidence>
<dbReference type="EMBL" id="CAJPIN010027700">
    <property type="protein sequence ID" value="CAG2063614.1"/>
    <property type="molecule type" value="Genomic_DNA"/>
</dbReference>
<evidence type="ECO:0000313" key="2">
    <source>
        <dbReference type="EMBL" id="CAG2063614.1"/>
    </source>
</evidence>